<dbReference type="GeneID" id="39850037"/>
<organism evidence="1 2">
    <name type="scientific">Natronorubrum bangense</name>
    <dbReference type="NCBI Taxonomy" id="61858"/>
    <lineage>
        <taxon>Archaea</taxon>
        <taxon>Methanobacteriati</taxon>
        <taxon>Methanobacteriota</taxon>
        <taxon>Stenosarchaea group</taxon>
        <taxon>Halobacteria</taxon>
        <taxon>Halobacteriales</taxon>
        <taxon>Natrialbaceae</taxon>
        <taxon>Natronorubrum</taxon>
    </lineage>
</organism>
<reference evidence="1 2" key="1">
    <citation type="journal article" date="2019" name="Nat. Commun.">
        <title>A new type of DNA phosphorothioation-based antiviral system in archaea.</title>
        <authorList>
            <person name="Xiong L."/>
            <person name="Liu S."/>
            <person name="Chen S."/>
            <person name="Xiao Y."/>
            <person name="Zhu B."/>
            <person name="Gao Y."/>
            <person name="Zhang Y."/>
            <person name="Chen B."/>
            <person name="Luo J."/>
            <person name="Deng Z."/>
            <person name="Chen X."/>
            <person name="Wang L."/>
            <person name="Chen S."/>
        </authorList>
    </citation>
    <scope>NUCLEOTIDE SEQUENCE [LARGE SCALE GENOMIC DNA]</scope>
    <source>
        <strain evidence="1 2">JCM 10635</strain>
    </source>
</reference>
<accession>A0A4D6HKX6</accession>
<dbReference type="AlphaFoldDB" id="A0A4D6HKX6"/>
<proteinExistence type="predicted"/>
<evidence type="ECO:0000313" key="1">
    <source>
        <dbReference type="EMBL" id="QCC53397.1"/>
    </source>
</evidence>
<gene>
    <name evidence="1" type="ORF">DV706_02190</name>
</gene>
<sequence>MSEITYHGLEYESGGGIETDATLVRKGIWPTLKRTVQVKLVETLPIPLGETTRRPSIDARTVGPLSF</sequence>
<dbReference type="KEGG" id="nbg:DV706_02190"/>
<dbReference type="Proteomes" id="UP000296822">
    <property type="component" value="Chromosome"/>
</dbReference>
<dbReference type="EMBL" id="CP031305">
    <property type="protein sequence ID" value="QCC53397.1"/>
    <property type="molecule type" value="Genomic_DNA"/>
</dbReference>
<dbReference type="RefSeq" id="WP_006066790.1">
    <property type="nucleotide sequence ID" value="NZ_CP031305.1"/>
</dbReference>
<name>A0A4D6HKX6_9EURY</name>
<protein>
    <submittedName>
        <fullName evidence="1">Uncharacterized protein</fullName>
    </submittedName>
</protein>
<evidence type="ECO:0000313" key="2">
    <source>
        <dbReference type="Proteomes" id="UP000296822"/>
    </source>
</evidence>